<dbReference type="EMBL" id="CAJJDN010000128">
    <property type="protein sequence ID" value="CAD8120872.1"/>
    <property type="molecule type" value="Genomic_DNA"/>
</dbReference>
<gene>
    <name evidence="1" type="ORF">PSON_ATCC_30995.1.T1280124</name>
</gene>
<dbReference type="AlphaFoldDB" id="A0A8S1R1A9"/>
<accession>A0A8S1R1A9</accession>
<sequence>MKTKIHKTEQNFDILRLSNSNYDSPINLRELNDSIEIYSNTEEKKTEREIVKYLNNLGIQTKTDPVLKEQEYWRMKRLETQKKMLSILCLTEPTQSLTLNGYASKLLHQRVSQSFLEAQLINNTSTVVIE</sequence>
<protein>
    <submittedName>
        <fullName evidence="1">Uncharacterized protein</fullName>
    </submittedName>
</protein>
<reference evidence="1" key="1">
    <citation type="submission" date="2021-01" db="EMBL/GenBank/DDBJ databases">
        <authorList>
            <consortium name="Genoscope - CEA"/>
            <person name="William W."/>
        </authorList>
    </citation>
    <scope>NUCLEOTIDE SEQUENCE</scope>
</reference>
<evidence type="ECO:0000313" key="2">
    <source>
        <dbReference type="Proteomes" id="UP000692954"/>
    </source>
</evidence>
<keyword evidence="2" id="KW-1185">Reference proteome</keyword>
<organism evidence="1 2">
    <name type="scientific">Paramecium sonneborni</name>
    <dbReference type="NCBI Taxonomy" id="65129"/>
    <lineage>
        <taxon>Eukaryota</taxon>
        <taxon>Sar</taxon>
        <taxon>Alveolata</taxon>
        <taxon>Ciliophora</taxon>
        <taxon>Intramacronucleata</taxon>
        <taxon>Oligohymenophorea</taxon>
        <taxon>Peniculida</taxon>
        <taxon>Parameciidae</taxon>
        <taxon>Paramecium</taxon>
    </lineage>
</organism>
<dbReference type="OrthoDB" id="284527at2759"/>
<proteinExistence type="predicted"/>
<comment type="caution">
    <text evidence="1">The sequence shown here is derived from an EMBL/GenBank/DDBJ whole genome shotgun (WGS) entry which is preliminary data.</text>
</comment>
<dbReference type="Proteomes" id="UP000692954">
    <property type="component" value="Unassembled WGS sequence"/>
</dbReference>
<evidence type="ECO:0000313" key="1">
    <source>
        <dbReference type="EMBL" id="CAD8120872.1"/>
    </source>
</evidence>
<name>A0A8S1R1A9_9CILI</name>